<keyword evidence="6" id="KW-1185">Reference proteome</keyword>
<dbReference type="InterPro" id="IPR029058">
    <property type="entry name" value="AB_hydrolase_fold"/>
</dbReference>
<protein>
    <recommendedName>
        <fullName evidence="4">AB hydrolase-1 domain-containing protein</fullName>
    </recommendedName>
</protein>
<evidence type="ECO:0000313" key="5">
    <source>
        <dbReference type="EMBL" id="KIL59521.1"/>
    </source>
</evidence>
<proteinExistence type="inferred from homology"/>
<dbReference type="Pfam" id="PF00561">
    <property type="entry name" value="Abhydrolase_1"/>
    <property type="match status" value="1"/>
</dbReference>
<gene>
    <name evidence="5" type="ORF">M378DRAFT_14745</name>
</gene>
<name>A0A0C2WS22_AMAMK</name>
<feature type="signal peptide" evidence="3">
    <location>
        <begin position="1"/>
        <end position="27"/>
    </location>
</feature>
<evidence type="ECO:0000256" key="3">
    <source>
        <dbReference type="SAM" id="SignalP"/>
    </source>
</evidence>
<feature type="chain" id="PRO_5002173750" description="AB hydrolase-1 domain-containing protein" evidence="3">
    <location>
        <begin position="28"/>
        <end position="415"/>
    </location>
</feature>
<dbReference type="AlphaFoldDB" id="A0A0C2WS22"/>
<dbReference type="SUPFAM" id="SSF53474">
    <property type="entry name" value="alpha/beta-Hydrolases"/>
    <property type="match status" value="1"/>
</dbReference>
<dbReference type="PRINTS" id="PR00412">
    <property type="entry name" value="EPOXHYDRLASE"/>
</dbReference>
<dbReference type="STRING" id="946122.A0A0C2WS22"/>
<dbReference type="HOGENOM" id="CLU_020336_7_5_1"/>
<dbReference type="Gene3D" id="3.40.50.1820">
    <property type="entry name" value="alpha/beta hydrolase"/>
    <property type="match status" value="1"/>
</dbReference>
<evidence type="ECO:0000256" key="1">
    <source>
        <dbReference type="ARBA" id="ARBA00022801"/>
    </source>
</evidence>
<reference evidence="5 6" key="1">
    <citation type="submission" date="2014-04" db="EMBL/GenBank/DDBJ databases">
        <title>Evolutionary Origins and Diversification of the Mycorrhizal Mutualists.</title>
        <authorList>
            <consortium name="DOE Joint Genome Institute"/>
            <consortium name="Mycorrhizal Genomics Consortium"/>
            <person name="Kohler A."/>
            <person name="Kuo A."/>
            <person name="Nagy L.G."/>
            <person name="Floudas D."/>
            <person name="Copeland A."/>
            <person name="Barry K.W."/>
            <person name="Cichocki N."/>
            <person name="Veneault-Fourrey C."/>
            <person name="LaButti K."/>
            <person name="Lindquist E.A."/>
            <person name="Lipzen A."/>
            <person name="Lundell T."/>
            <person name="Morin E."/>
            <person name="Murat C."/>
            <person name="Riley R."/>
            <person name="Ohm R."/>
            <person name="Sun H."/>
            <person name="Tunlid A."/>
            <person name="Henrissat B."/>
            <person name="Grigoriev I.V."/>
            <person name="Hibbett D.S."/>
            <person name="Martin F."/>
        </authorList>
    </citation>
    <scope>NUCLEOTIDE SEQUENCE [LARGE SCALE GENOMIC DNA]</scope>
    <source>
        <strain evidence="5 6">Koide BX008</strain>
    </source>
</reference>
<evidence type="ECO:0000256" key="2">
    <source>
        <dbReference type="ARBA" id="ARBA00038334"/>
    </source>
</evidence>
<comment type="similarity">
    <text evidence="2">Belongs to the AB hydrolase superfamily. Epoxide hydrolase family.</text>
</comment>
<dbReference type="Proteomes" id="UP000054549">
    <property type="component" value="Unassembled WGS sequence"/>
</dbReference>
<evidence type="ECO:0000313" key="6">
    <source>
        <dbReference type="Proteomes" id="UP000054549"/>
    </source>
</evidence>
<dbReference type="EMBL" id="KN818314">
    <property type="protein sequence ID" value="KIL59521.1"/>
    <property type="molecule type" value="Genomic_DNA"/>
</dbReference>
<keyword evidence="1" id="KW-0378">Hydrolase</keyword>
<keyword evidence="3" id="KW-0732">Signal</keyword>
<dbReference type="InParanoid" id="A0A0C2WS22"/>
<accession>A0A0C2WS22</accession>
<dbReference type="InterPro" id="IPR000073">
    <property type="entry name" value="AB_hydrolase_1"/>
</dbReference>
<feature type="domain" description="AB hydrolase-1" evidence="4">
    <location>
        <begin position="91"/>
        <end position="382"/>
    </location>
</feature>
<dbReference type="PANTHER" id="PTHR43329">
    <property type="entry name" value="EPOXIDE HYDROLASE"/>
    <property type="match status" value="1"/>
</dbReference>
<evidence type="ECO:0000259" key="4">
    <source>
        <dbReference type="Pfam" id="PF00561"/>
    </source>
</evidence>
<dbReference type="GO" id="GO:0016787">
    <property type="term" value="F:hydrolase activity"/>
    <property type="evidence" value="ECO:0007669"/>
    <property type="project" value="UniProtKB-KW"/>
</dbReference>
<dbReference type="OrthoDB" id="408373at2759"/>
<dbReference type="InterPro" id="IPR000639">
    <property type="entry name" value="Epox_hydrolase-like"/>
</dbReference>
<organism evidence="5 6">
    <name type="scientific">Amanita muscaria (strain Koide BX008)</name>
    <dbReference type="NCBI Taxonomy" id="946122"/>
    <lineage>
        <taxon>Eukaryota</taxon>
        <taxon>Fungi</taxon>
        <taxon>Dikarya</taxon>
        <taxon>Basidiomycota</taxon>
        <taxon>Agaricomycotina</taxon>
        <taxon>Agaricomycetes</taxon>
        <taxon>Agaricomycetidae</taxon>
        <taxon>Agaricales</taxon>
        <taxon>Pluteineae</taxon>
        <taxon>Amanitaceae</taxon>
        <taxon>Amanita</taxon>
    </lineage>
</organism>
<sequence length="415" mass="47070">MEPPRGSWLIRLIIFTTFSVIFVGVHGFDPRAYDAEGGKEATCDAVKRTVTLSRTAKGAISKSKDALVVENEETVTIQIRYIDINPTAEKTILMIHGWPGMWSTWAYQIGEFKNDFRLIVPNLRGFGNSTLPGNMRSSGTMQDLVSDMMCVLKHAGVDDVICMGHDWGSQICYEMGRARPDMTSAVVGVSIPYVPAARSFTPTTSYVKFIPRFMYQIFFDEQTTKAVAELDTDIRRSLRAIYRSLKVSTPDGFFKKRDTFLGPFGSKEVRFSLAEAGAMLSEQQILPIIYLTPEEEDYFVEQFEIQGFKSTLYFYATENRYQSWKFPHDQGNHTISLPVLTVNPSKDLLVNWKLVAFVLRSSKYIPNLTTETVPGDHYPHMESPEAFNTVVRTWMSKVGLFRSEPEEKTRAADEL</sequence>